<dbReference type="SUPFAM" id="SSF49299">
    <property type="entry name" value="PKD domain"/>
    <property type="match status" value="7"/>
</dbReference>
<name>A0A543KSL4_9MICO</name>
<dbReference type="Gene3D" id="2.60.120.200">
    <property type="match status" value="2"/>
</dbReference>
<dbReference type="SUPFAM" id="SSF50998">
    <property type="entry name" value="Quinoprotein alcohol dehydrogenase-like"/>
    <property type="match status" value="1"/>
</dbReference>
<feature type="chain" id="PRO_5021762487" evidence="7">
    <location>
        <begin position="29"/>
        <end position="2270"/>
    </location>
</feature>
<dbReference type="CDD" id="cd00110">
    <property type="entry name" value="LamG"/>
    <property type="match status" value="2"/>
</dbReference>
<accession>A0A543KSL4</accession>
<dbReference type="GO" id="GO:0031410">
    <property type="term" value="C:cytoplasmic vesicle"/>
    <property type="evidence" value="ECO:0007669"/>
    <property type="project" value="TreeGrafter"/>
</dbReference>
<keyword evidence="5" id="KW-0378">Hydrolase</keyword>
<dbReference type="Pfam" id="PF18911">
    <property type="entry name" value="PKD_4"/>
    <property type="match status" value="7"/>
</dbReference>
<keyword evidence="4" id="KW-0966">Cell projection</keyword>
<dbReference type="InterPro" id="IPR022409">
    <property type="entry name" value="PKD/Chitinase_dom"/>
</dbReference>
<dbReference type="CDD" id="cd00146">
    <property type="entry name" value="PKD"/>
    <property type="match status" value="7"/>
</dbReference>
<evidence type="ECO:0000256" key="3">
    <source>
        <dbReference type="ARBA" id="ARBA00023157"/>
    </source>
</evidence>
<feature type="domain" description="PKD" evidence="8">
    <location>
        <begin position="1191"/>
        <end position="1272"/>
    </location>
</feature>
<dbReference type="GO" id="GO:0016020">
    <property type="term" value="C:membrane"/>
    <property type="evidence" value="ECO:0007669"/>
    <property type="project" value="TreeGrafter"/>
</dbReference>
<dbReference type="InterPro" id="IPR013783">
    <property type="entry name" value="Ig-like_fold"/>
</dbReference>
<dbReference type="SUPFAM" id="SSF49899">
    <property type="entry name" value="Concanavalin A-like lectins/glucanases"/>
    <property type="match status" value="2"/>
</dbReference>
<dbReference type="Gene3D" id="2.60.40.10">
    <property type="entry name" value="Immunoglobulins"/>
    <property type="match status" value="8"/>
</dbReference>
<feature type="domain" description="PKD" evidence="8">
    <location>
        <begin position="1493"/>
        <end position="1579"/>
    </location>
</feature>
<dbReference type="InterPro" id="IPR036116">
    <property type="entry name" value="FN3_sf"/>
</dbReference>
<dbReference type="InterPro" id="IPR006558">
    <property type="entry name" value="LamG-like"/>
</dbReference>
<evidence type="ECO:0000256" key="5">
    <source>
        <dbReference type="ARBA" id="ARBA00023295"/>
    </source>
</evidence>
<evidence type="ECO:0000256" key="1">
    <source>
        <dbReference type="ARBA" id="ARBA00004316"/>
    </source>
</evidence>
<evidence type="ECO:0000259" key="8">
    <source>
        <dbReference type="PROSITE" id="PS50093"/>
    </source>
</evidence>
<keyword evidence="6" id="KW-0624">Polysaccharide degradation</keyword>
<keyword evidence="5" id="KW-0326">Glycosidase</keyword>
<dbReference type="GO" id="GO:0042995">
    <property type="term" value="C:cell projection"/>
    <property type="evidence" value="ECO:0007669"/>
    <property type="project" value="UniProtKB-SubCell"/>
</dbReference>
<feature type="domain" description="PKD" evidence="8">
    <location>
        <begin position="1111"/>
        <end position="1189"/>
    </location>
</feature>
<keyword evidence="2 7" id="KW-0732">Signal</keyword>
<feature type="domain" description="Fibronectin type-III" evidence="9">
    <location>
        <begin position="450"/>
        <end position="551"/>
    </location>
</feature>
<dbReference type="InterPro" id="IPR001791">
    <property type="entry name" value="Laminin_G"/>
</dbReference>
<dbReference type="EMBL" id="VFPS01000003">
    <property type="protein sequence ID" value="TQM98076.1"/>
    <property type="molecule type" value="Genomic_DNA"/>
</dbReference>
<feature type="domain" description="PKD" evidence="8">
    <location>
        <begin position="1885"/>
        <end position="1971"/>
    </location>
</feature>
<evidence type="ECO:0000256" key="4">
    <source>
        <dbReference type="ARBA" id="ARBA00023273"/>
    </source>
</evidence>
<dbReference type="PANTHER" id="PTHR46182:SF2">
    <property type="entry name" value="FI19480P1"/>
    <property type="match status" value="1"/>
</dbReference>
<reference evidence="10 11" key="1">
    <citation type="submission" date="2019-06" db="EMBL/GenBank/DDBJ databases">
        <title>Sequencing the genomes of 1000 actinobacteria strains.</title>
        <authorList>
            <person name="Klenk H.-P."/>
        </authorList>
    </citation>
    <scope>NUCLEOTIDE SEQUENCE [LARGE SCALE GENOMIC DNA]</scope>
    <source>
        <strain evidence="10 11">DSM 20427</strain>
    </source>
</reference>
<keyword evidence="3" id="KW-1015">Disulfide bond</keyword>
<dbReference type="InterPro" id="IPR000601">
    <property type="entry name" value="PKD_dom"/>
</dbReference>
<dbReference type="SMART" id="SM00560">
    <property type="entry name" value="LamGL"/>
    <property type="match status" value="2"/>
</dbReference>
<sequence length="2270" mass="231558">MTRRAFASVVVGATIVASIVLVPSIANAAPASPADPPLPDTVTADALPTLQLDNGVVWTQTIVGNTVYAAGQFSNVRPAGAAAGQDLTDRGNIVAYNLTTGELVTSFSPSFNNRINEVVASPDGTKLYVTGSFTQVNGQNRTRFAVIDLTTGALLPGTVSLNNIGKSVYATSDGVYVGGYFTAVGTAQRMRVAKLNAAGTAVLPFSVPVDNGQVQSIVADPSGTQVVISGNFTTVGGGDNPGYGLYRADGQSGVGLPLGVNSEIRNAGENSGVMALATDGTKFYGVGWHYGAGGNLEGSFAGSWADGSRVWIEDCHGDTYDIAIGGQVAYSASHKHYCGNSGGFPQTDPWSFNHATAWSTDVRGVNTADIYGYPDHPGTPRPQLLNWYPQTTPGTFTGQSQAVWSVAANDKYVVYGGEFPSVNGTRQYGLVRFTVRSQAPNKQGPRLSGTNWDPSVISFSAGAVRLSYQTNWDRDDYSLTYRVYRDSESSAPISESTLGAPFWKPTTQIVNDQGLAPGSTHRYRVTATDPSGNVAKSSWITVVVSSQAASPYVDAVLNDGAANYWRLGEPTGTAVNDWAGSDTLTLSGDYARGAAGAIAGDANASTTFTGGYAGASTAQQAPDTFAVEAWFKTTTPTGGKIVGFGNGTTGQSSTYDRHVYMDDSGRVWFGVYPGGVRTVNSSGSYNDGQWHHVVANLGSGGMSLYIDGKRVGQRADVTSAQSYSGFWRIGEDNLSGWPSSPSTSSFRGDVDDVAVYSSPLSAAQARAHYAAGGGTVVNVTPPSDAYGALVFNSDPEFYWRFDEAGGATAVDSSAQQVSGVFSGDYVRGSAGALPGGVGSALTFRKTTCDWWQLGCTSTNGGSIATSVSYTNPTSYSVETWFKTTSTQGGRLVGFSSNQTGDSSSYDRHVYMQDDGKLVFGTWTGQTNTIMTPQAYNDGQWHYVAATQGSDGMRLYVDGVAQGTNPQTAAQDYTGYWRIGGDTTWGSSSSNLIATFDETAVYGRVLTPAEIGAHYGVGKGQALPNQAPVASFEASVADLTVAVDAGASIDSDGTIASYAWDFGDAQIGAGKTAGHVYAYPGTYTVTLTVTDDDGATATTTRQVEAVAPNAAPTAAFTTSANGLAFAVDGAGSSDGDGTIASYAWTFGDGGSATGATASHTYTTGGTYVVTLTVTDDDGATNAATQFVTVTPANVVPVASFVSVVDRLAVSVDGSGSSDPDGTVVSFGWDFGDGVTATGATASHTYGAPGTYAVTLTVTDDRGATATQTSQVAVADTPAPAGPLFADAFGRLLASGWGSADAGGAWTLRTGATRFSVGDGVGKAVLPGASTVNADTPVINSVSTRFSATFSVDKINDAMYVGAITRRVGDDQYTVRVRVAADGSARLHVLRGASTAVGAAVESGVVITPGAKYRLVADTKTVAGVTTISAKIWKDGTAEPAGWQIERSNNAAGLQVAGSAGIYAYVPNAAANVPVTFAFDDITITDPTATPQPPANANPVAAFTPTVIGLGVSVDGAASSDSDGTIASYAWDFGDGGSATGATASHTYTTGGTYQVILTVTDNKGATGTKTIPVTVSSTPVDPPANVVPVASFVSVVDRLAVSVDGSGSSDPDGTVVSFGWDFGDGVTATGATASHTYGAPGTYAVTLTVTDDRGATATQTSQVAVADTPAPAGPLFADAFGRLLASGWGSADAGGAWTLRTGATRFSVGDGVGKAVLPGASTVNADTPVINSVSTRFSATFSVDKINDAMYVGAITRRVGDDQYTVRVRVAADGSARLHVLRGASTAVGAAVESGVVITPGAKYRLVADTKTVAGVTTISAKIWKDGTAEPAGWQIERSNNAAGLQVAGSAGIYAYVPNAAANVPVTFAFDDITITDPTATPQPPANANPVAAFTPTVIGLGVSVDGAASSDSDGTIASYAWDFGDGGSATGATASHTYTTGGTYQVILTVTDNKGATGTKTIPVTVSSTPVDPPANVVPVASFVSVVDRLAVSVDGSGSSDPDGTVVSFGWDFGDGVTATGATASHTYGAPGTYAVTLTVTDDRGATATQTSQVAVADTPAPAGPLFADAFGRLLASGWGSADAGGAWTLRTGATRFSVGDGVGKAVLPGASTVNADTPVINSVSTRFSATFSVDKINDAMYVGAITRRVGDDQYTVRVRVAADGSARLHVLRGASTAVGAAVESGVVITPGAKYRLVADTKTVAGVTTISAKIWKDGTAEPAGWQIERSNNAAGLQVAGSAGIYAYVPNAAANVPVTFAFDDITITDAP</sequence>
<evidence type="ECO:0000256" key="2">
    <source>
        <dbReference type="ARBA" id="ARBA00022729"/>
    </source>
</evidence>
<keyword evidence="11" id="KW-1185">Reference proteome</keyword>
<feature type="domain" description="PKD" evidence="8">
    <location>
        <begin position="1027"/>
        <end position="1109"/>
    </location>
</feature>
<evidence type="ECO:0000256" key="6">
    <source>
        <dbReference type="ARBA" id="ARBA00023326"/>
    </source>
</evidence>
<organism evidence="10 11">
    <name type="scientific">Microbacterium lacticum</name>
    <dbReference type="NCBI Taxonomy" id="33885"/>
    <lineage>
        <taxon>Bacteria</taxon>
        <taxon>Bacillati</taxon>
        <taxon>Actinomycetota</taxon>
        <taxon>Actinomycetes</taxon>
        <taxon>Micrococcales</taxon>
        <taxon>Microbacteriaceae</taxon>
        <taxon>Microbacterium</taxon>
    </lineage>
</organism>
<dbReference type="SMART" id="SM00282">
    <property type="entry name" value="LamG"/>
    <property type="match status" value="2"/>
</dbReference>
<dbReference type="InterPro" id="IPR013320">
    <property type="entry name" value="ConA-like_dom_sf"/>
</dbReference>
<dbReference type="InterPro" id="IPR003961">
    <property type="entry name" value="FN3_dom"/>
</dbReference>
<dbReference type="SMART" id="SM00089">
    <property type="entry name" value="PKD"/>
    <property type="match status" value="7"/>
</dbReference>
<dbReference type="InterPro" id="IPR013431">
    <property type="entry name" value="Delta_60_rpt"/>
</dbReference>
<evidence type="ECO:0000313" key="10">
    <source>
        <dbReference type="EMBL" id="TQM98076.1"/>
    </source>
</evidence>
<feature type="domain" description="PKD" evidence="8">
    <location>
        <begin position="1975"/>
        <end position="2056"/>
    </location>
</feature>
<evidence type="ECO:0000256" key="7">
    <source>
        <dbReference type="SAM" id="SignalP"/>
    </source>
</evidence>
<feature type="domain" description="PKD" evidence="8">
    <location>
        <begin position="1583"/>
        <end position="1664"/>
    </location>
</feature>
<dbReference type="SUPFAM" id="SSF49265">
    <property type="entry name" value="Fibronectin type III"/>
    <property type="match status" value="1"/>
</dbReference>
<dbReference type="Pfam" id="PF17164">
    <property type="entry name" value="DUF5122"/>
    <property type="match status" value="1"/>
</dbReference>
<feature type="signal peptide" evidence="7">
    <location>
        <begin position="1"/>
        <end position="28"/>
    </location>
</feature>
<dbReference type="Proteomes" id="UP000319804">
    <property type="component" value="Unassembled WGS sequence"/>
</dbReference>
<dbReference type="PANTHER" id="PTHR46182">
    <property type="entry name" value="FI19480P1"/>
    <property type="match status" value="1"/>
</dbReference>
<protein>
    <submittedName>
        <fullName evidence="10">PKD repeat protein</fullName>
    </submittedName>
</protein>
<proteinExistence type="predicted"/>
<dbReference type="InterPro" id="IPR035986">
    <property type="entry name" value="PKD_dom_sf"/>
</dbReference>
<dbReference type="InterPro" id="IPR029865">
    <property type="entry name" value="KIAA0319-like"/>
</dbReference>
<dbReference type="GO" id="GO:0000272">
    <property type="term" value="P:polysaccharide catabolic process"/>
    <property type="evidence" value="ECO:0007669"/>
    <property type="project" value="UniProtKB-KW"/>
</dbReference>
<dbReference type="Pfam" id="PF13385">
    <property type="entry name" value="Laminin_G_3"/>
    <property type="match status" value="2"/>
</dbReference>
<dbReference type="InterPro" id="IPR011047">
    <property type="entry name" value="Quinoprotein_ADH-like_sf"/>
</dbReference>
<dbReference type="PROSITE" id="PS50093">
    <property type="entry name" value="PKD"/>
    <property type="match status" value="7"/>
</dbReference>
<evidence type="ECO:0000313" key="11">
    <source>
        <dbReference type="Proteomes" id="UP000319804"/>
    </source>
</evidence>
<gene>
    <name evidence="10" type="ORF">FHX68_2100</name>
</gene>
<comment type="caution">
    <text evidence="10">The sequence shown here is derived from an EMBL/GenBank/DDBJ whole genome shotgun (WGS) entry which is preliminary data.</text>
</comment>
<dbReference type="GO" id="GO:0016798">
    <property type="term" value="F:hydrolase activity, acting on glycosyl bonds"/>
    <property type="evidence" value="ECO:0007669"/>
    <property type="project" value="UniProtKB-KW"/>
</dbReference>
<comment type="subcellular location">
    <subcellularLocation>
        <location evidence="1">Cell projection</location>
    </subcellularLocation>
</comment>
<keyword evidence="6" id="KW-0119">Carbohydrate metabolism</keyword>
<evidence type="ECO:0000259" key="9">
    <source>
        <dbReference type="PROSITE" id="PS50853"/>
    </source>
</evidence>
<dbReference type="PROSITE" id="PS50853">
    <property type="entry name" value="FN3"/>
    <property type="match status" value="1"/>
</dbReference>